<sequence length="515" mass="55497">MTQTASSTRTTLDRIEAIGRKIPDPVVIFIFLLGFCLVLTALIGGIQFETLGRDGGLETYTIKNMLAPENVRWMFDNAILANWLAYGNGVLGVILVVMLGVGIAEHSGLLTAVIKSLGTRLSDRMLAPAVIFLGIMSSMTTDAGYLVLIPLAGLLYAGVGKNPLIGMAAAFAGVSAGFSANLLPATPVDVIVGVNAQAFAEAQGVPFETADGQPLKPATMHYWFILASTFMLVGVGAWVTQRFVQPRLERQEYQLPESIDLSDFHLKPEEQQGLKAAGVALLVTLLALVALSMGPLAPYTNEAGREVTPYLDNIILLIAILFAAVGLAFGYRTGRFQNLGDVVQAMVKQMNTLGYIMVLTFFSYNFLGLLRYSDLGTYITYLGASALSGAGLEGFPILLILGFVLATALINLFVGGLVSKWMLLGPIFVPMLYQVNPQMTPDLVAAAYRVADSCTNIITPMMGYAGVILAFMRKYQPKLTIGEMILMMVPYSFAFLLAWSLLLIGFFTFGIPLGF</sequence>
<keyword evidence="3" id="KW-1185">Reference proteome</keyword>
<feature type="transmembrane region" description="Helical" evidence="1">
    <location>
        <begin position="453"/>
        <end position="472"/>
    </location>
</feature>
<feature type="transmembrane region" description="Helical" evidence="1">
    <location>
        <begin position="412"/>
        <end position="433"/>
    </location>
</feature>
<feature type="transmembrane region" description="Helical" evidence="1">
    <location>
        <begin position="125"/>
        <end position="157"/>
    </location>
</feature>
<reference evidence="2 3" key="1">
    <citation type="submission" date="2016-11" db="EMBL/GenBank/DDBJ databases">
        <authorList>
            <person name="Jaros S."/>
            <person name="Januszkiewicz K."/>
            <person name="Wedrychowicz H."/>
        </authorList>
    </citation>
    <scope>NUCLEOTIDE SEQUENCE [LARGE SCALE GENOMIC DNA]</scope>
    <source>
        <strain evidence="2 3">DSM 16917</strain>
    </source>
</reference>
<protein>
    <submittedName>
        <fullName evidence="2">Aminobenzoyl-glutamate transport protein</fullName>
    </submittedName>
</protein>
<evidence type="ECO:0000256" key="1">
    <source>
        <dbReference type="SAM" id="Phobius"/>
    </source>
</evidence>
<accession>A0A1M5VLV9</accession>
<dbReference type="STRING" id="299255.SAMN02745129_2846"/>
<feature type="transmembrane region" description="Helical" evidence="1">
    <location>
        <begin position="314"/>
        <end position="331"/>
    </location>
</feature>
<dbReference type="PANTHER" id="PTHR30282:SF0">
    <property type="entry name" value="P-AMINOBENZOYL-GLUTAMATE TRANSPORT PROTEIN"/>
    <property type="match status" value="1"/>
</dbReference>
<dbReference type="EMBL" id="FQXG01000004">
    <property type="protein sequence ID" value="SHH76158.1"/>
    <property type="molecule type" value="Genomic_DNA"/>
</dbReference>
<dbReference type="PANTHER" id="PTHR30282">
    <property type="entry name" value="P-AMINOBENZOYL GLUTAMATE TRANSPORTER"/>
    <property type="match status" value="1"/>
</dbReference>
<keyword evidence="1" id="KW-0812">Transmembrane</keyword>
<dbReference type="OrthoDB" id="3314392at2"/>
<feature type="transmembrane region" description="Helical" evidence="1">
    <location>
        <begin position="26"/>
        <end position="48"/>
    </location>
</feature>
<evidence type="ECO:0000313" key="3">
    <source>
        <dbReference type="Proteomes" id="UP000184268"/>
    </source>
</evidence>
<dbReference type="GO" id="GO:0015558">
    <property type="term" value="F:secondary active p-aminobenzoyl-glutamate transmembrane transporter activity"/>
    <property type="evidence" value="ECO:0007669"/>
    <property type="project" value="InterPro"/>
</dbReference>
<feature type="transmembrane region" description="Helical" evidence="1">
    <location>
        <begin position="378"/>
        <end position="405"/>
    </location>
</feature>
<feature type="transmembrane region" description="Helical" evidence="1">
    <location>
        <begin position="220"/>
        <end position="240"/>
    </location>
</feature>
<feature type="transmembrane region" description="Helical" evidence="1">
    <location>
        <begin position="276"/>
        <end position="294"/>
    </location>
</feature>
<keyword evidence="1" id="KW-1133">Transmembrane helix</keyword>
<name>A0A1M5VLV9_9GAMM</name>
<feature type="transmembrane region" description="Helical" evidence="1">
    <location>
        <begin position="352"/>
        <end position="372"/>
    </location>
</feature>
<keyword evidence="1" id="KW-0472">Membrane</keyword>
<organism evidence="2 3">
    <name type="scientific">Ferrimonas marina</name>
    <dbReference type="NCBI Taxonomy" id="299255"/>
    <lineage>
        <taxon>Bacteria</taxon>
        <taxon>Pseudomonadati</taxon>
        <taxon>Pseudomonadota</taxon>
        <taxon>Gammaproteobacteria</taxon>
        <taxon>Alteromonadales</taxon>
        <taxon>Ferrimonadaceae</taxon>
        <taxon>Ferrimonas</taxon>
    </lineage>
</organism>
<dbReference type="Proteomes" id="UP000184268">
    <property type="component" value="Unassembled WGS sequence"/>
</dbReference>
<dbReference type="GO" id="GO:1902604">
    <property type="term" value="P:p-aminobenzoyl-glutamate transmembrane transport"/>
    <property type="evidence" value="ECO:0007669"/>
    <property type="project" value="InterPro"/>
</dbReference>
<dbReference type="Pfam" id="PF03806">
    <property type="entry name" value="ABG_transport"/>
    <property type="match status" value="1"/>
</dbReference>
<dbReference type="AlphaFoldDB" id="A0A1M5VLV9"/>
<dbReference type="RefSeq" id="WP_067656801.1">
    <property type="nucleotide sequence ID" value="NZ_FQXG01000004.1"/>
</dbReference>
<gene>
    <name evidence="2" type="ORF">SAMN02745129_2846</name>
</gene>
<feature type="transmembrane region" description="Helical" evidence="1">
    <location>
        <begin position="83"/>
        <end position="104"/>
    </location>
</feature>
<evidence type="ECO:0000313" key="2">
    <source>
        <dbReference type="EMBL" id="SHH76158.1"/>
    </source>
</evidence>
<dbReference type="InterPro" id="IPR004697">
    <property type="entry name" value="AbgT"/>
</dbReference>
<feature type="transmembrane region" description="Helical" evidence="1">
    <location>
        <begin position="484"/>
        <end position="511"/>
    </location>
</feature>
<proteinExistence type="predicted"/>